<name>A0A562PGM1_9FLAO</name>
<gene>
    <name evidence="2" type="ORF">DFR66_1293</name>
    <name evidence="3" type="ORF">IQ02_02885</name>
</gene>
<evidence type="ECO:0000313" key="5">
    <source>
        <dbReference type="Proteomes" id="UP000321392"/>
    </source>
</evidence>
<protein>
    <submittedName>
        <fullName evidence="3">AAA domain-containing protein</fullName>
    </submittedName>
</protein>
<reference evidence="2 4" key="2">
    <citation type="submission" date="2018-07" db="EMBL/GenBank/DDBJ databases">
        <title>Genomic Encyclopedia of Type Strains, Phase IV (KMG-IV): sequencing the most valuable type-strain genomes for metagenomic binning, comparative biology and taxonomic classification.</title>
        <authorList>
            <person name="Goeker M."/>
        </authorList>
    </citation>
    <scope>NUCLEOTIDE SEQUENCE [LARGE SCALE GENOMIC DNA]</scope>
    <source>
        <strain evidence="2 4">DSM 19728</strain>
    </source>
</reference>
<dbReference type="Gene3D" id="3.40.50.150">
    <property type="entry name" value="Vaccinia Virus protein VP39"/>
    <property type="match status" value="1"/>
</dbReference>
<dbReference type="SMART" id="SM00487">
    <property type="entry name" value="DEXDc"/>
    <property type="match status" value="1"/>
</dbReference>
<dbReference type="Pfam" id="PF13086">
    <property type="entry name" value="AAA_11"/>
    <property type="match status" value="2"/>
</dbReference>
<dbReference type="Gene3D" id="3.40.50.300">
    <property type="entry name" value="P-loop containing nucleotide triphosphate hydrolases"/>
    <property type="match status" value="2"/>
</dbReference>
<sequence length="1464" mass="169994">MTDRTKALTYFDEVFEVHSDKNIPINLKYTQLRTLLEKITKDLTLNEVIQFSNLFSRLSFVCDKYNTTKKIHGFRVTANTILHDNLKPTEDQYFTHLKYYCEFISSAYNVAVPNDLKNLYPKIEYQTPKTVSKNTRLNKLRVEIIEIRGDSLLCNPDTNQNEDYITVKIKETEINDKFTSVNDFWKGAQLFLVNIEIDENEIYHPKFIILEPDYLVDISSIAECFQDYGTTELNYIKSKFEELPNSKHIRLGNFANLVIDELFSEDKHSQVIFKNTIKKDFQSYPFEYTTCEDLNAEDKFKGYLRDAEMHYTNIKRVVENDFPKLNISIESASLEPAFLCELYGIQGRLDIFEQNNSLQKNSKIIELKSGGVPFPDDGKSIKPNHKTQLFLYYQLIALLTNVDFNKISTKIDGYILYSKINQNNLRLGSDFLFLKEIQNILNLRNKIIINEFLLASDIISKTKEIIEQITPNAIINAPNVHQNFRALLEPQVAEFLKPINQANDIEKTYFFSFVSFISREQYLAKLGNGQYETNNGLANLWLNSFNEKAEKFEILFDLSISENLVANEKKEITFKRTNENNKFVNFREGDICVLYPRKDENDTVTTNQIFKCSITKLSKNAVTVSFRYRQRNTKYFDSFNTWALERDFMDSSFTAMYRNIYSFLSSSKNKKELLLTTAKPIEGNDCGYKNTSLSEEQNVILNKALSAKDYFLLNGPPGTGKTSIIIKELVKELYKNETTNILILAYTNRAVDELCDAVNNAIINFDDKNDGRINWGRSDRNFVRIGNELSCSQEHKHNLLSNICQNVSSRDELKELLNKHRIYISTVASMASKMDIFKLKKFNVVIVDEASQILEPQIIGILPKCDKFILIGDHKQLPAIVLQDVEASKTKNELLESIGLENRKNSLFERLYAFCEKNNLNFAFDILTYQGRMHKDIALFPNHSFYDSKLQQAYDIPTLNEIDKKELERQVLSLNLKSQTKNTLEDLLSKKRLIYFQSKIDKKNHFGKSNLQEANLVVKIVDAVKKLYELNDKKFENKKSIGVIAPFRNQIALIKQQLEEAEIPNYEDITVDTVERYQGSQRDVIIFSFAINNPYQLNGIVNLNDDGTVDRKLNVALTRAKEQLILIGNDSILSNNLIYFKLIEFVKSQGGYIWDSIEDVLNDKLHFNYFNSDKGITGKTYTPDDEFKKIYEEIIINPLKSDKRTLSYPDLILGVSNDFIRNNVIEYGRTNFDNAYQLNLFSQEFSIQDKVNLYCFYNMRKHYFSNYSIYESFSDFFKLEIKQTAGRLMFLDFGCGPMTSGIAFNQLFKSSVENFNLKYFGIDISNAMIDKAKIFSKSNLFSQPSKFEFTNSIKQINKDLLEENLRVSNTVILNFSYLFANLTIEQTIDLANEINNLVSTFPLSKYILVYQNPVHRHHNYTKFKKALKNFDNVIVHKSETVSYKNDAQHWYDKTETFTYEIISN</sequence>
<evidence type="ECO:0000259" key="1">
    <source>
        <dbReference type="SMART" id="SM00487"/>
    </source>
</evidence>
<dbReference type="GO" id="GO:0004386">
    <property type="term" value="F:helicase activity"/>
    <property type="evidence" value="ECO:0007669"/>
    <property type="project" value="InterPro"/>
</dbReference>
<dbReference type="Proteomes" id="UP000254518">
    <property type="component" value="Unassembled WGS sequence"/>
</dbReference>
<dbReference type="EMBL" id="VLKX01000033">
    <property type="protein sequence ID" value="TWI43591.1"/>
    <property type="molecule type" value="Genomic_DNA"/>
</dbReference>
<dbReference type="RefSeq" id="WP_114755371.1">
    <property type="nucleotide sequence ID" value="NZ_QQBA01000029.1"/>
</dbReference>
<dbReference type="SUPFAM" id="SSF53335">
    <property type="entry name" value="S-adenosyl-L-methionine-dependent methyltransferases"/>
    <property type="match status" value="1"/>
</dbReference>
<dbReference type="PANTHER" id="PTHR10887:SF495">
    <property type="entry name" value="HELICASE SENATAXIN ISOFORM X1-RELATED"/>
    <property type="match status" value="1"/>
</dbReference>
<reference evidence="3" key="3">
    <citation type="submission" date="2019-07" db="EMBL/GenBank/DDBJ databases">
        <authorList>
            <person name="Whitman W."/>
            <person name="Huntemann M."/>
            <person name="Clum A."/>
            <person name="Pillay M."/>
            <person name="Palaniappan K."/>
            <person name="Varghese N."/>
            <person name="Mikhailova N."/>
            <person name="Stamatis D."/>
            <person name="Reddy T."/>
            <person name="Daum C."/>
            <person name="Shapiro N."/>
            <person name="Ivanova N."/>
            <person name="Kyrpides N."/>
            <person name="Woyke T."/>
        </authorList>
    </citation>
    <scope>NUCLEOTIDE SEQUENCE</scope>
    <source>
        <strain evidence="3">CGMCC 1.5380</strain>
    </source>
</reference>
<dbReference type="SUPFAM" id="SSF52540">
    <property type="entry name" value="P-loop containing nucleoside triphosphate hydrolases"/>
    <property type="match status" value="1"/>
</dbReference>
<organism evidence="3 5">
    <name type="scientific">Flavobacterium glaciei</name>
    <dbReference type="NCBI Taxonomy" id="386300"/>
    <lineage>
        <taxon>Bacteria</taxon>
        <taxon>Pseudomonadati</taxon>
        <taxon>Bacteroidota</taxon>
        <taxon>Flavobacteriia</taxon>
        <taxon>Flavobacteriales</taxon>
        <taxon>Flavobacteriaceae</taxon>
        <taxon>Flavobacterium</taxon>
    </lineage>
</organism>
<dbReference type="CDD" id="cd18808">
    <property type="entry name" value="SF1_C_Upf1"/>
    <property type="match status" value="1"/>
</dbReference>
<keyword evidence="4" id="KW-1185">Reference proteome</keyword>
<dbReference type="Pfam" id="PF13087">
    <property type="entry name" value="AAA_12"/>
    <property type="match status" value="1"/>
</dbReference>
<comment type="caution">
    <text evidence="3">The sequence shown here is derived from an EMBL/GenBank/DDBJ whole genome shotgun (WGS) entry which is preliminary data.</text>
</comment>
<dbReference type="InterPro" id="IPR027417">
    <property type="entry name" value="P-loop_NTPase"/>
</dbReference>
<dbReference type="Proteomes" id="UP000321392">
    <property type="component" value="Unassembled WGS sequence"/>
</dbReference>
<proteinExistence type="predicted"/>
<dbReference type="InterPro" id="IPR014001">
    <property type="entry name" value="Helicase_ATP-bd"/>
</dbReference>
<dbReference type="InterPro" id="IPR045055">
    <property type="entry name" value="DNA2/NAM7-like"/>
</dbReference>
<feature type="domain" description="Helicase ATP-binding" evidence="1">
    <location>
        <begin position="689"/>
        <end position="898"/>
    </location>
</feature>
<dbReference type="PANTHER" id="PTHR10887">
    <property type="entry name" value="DNA2/NAM7 HELICASE FAMILY"/>
    <property type="match status" value="1"/>
</dbReference>
<dbReference type="InterPro" id="IPR041677">
    <property type="entry name" value="DNA2/NAM7_AAA_11"/>
</dbReference>
<reference evidence="3 5" key="1">
    <citation type="journal article" date="2015" name="Stand. Genomic Sci.">
        <title>Genomic Encyclopedia of Bacterial and Archaeal Type Strains, Phase III: the genomes of soil and plant-associated and newly described type strains.</title>
        <authorList>
            <person name="Whitman W.B."/>
            <person name="Woyke T."/>
            <person name="Klenk H.P."/>
            <person name="Zhou Y."/>
            <person name="Lilburn T.G."/>
            <person name="Beck B.J."/>
            <person name="De Vos P."/>
            <person name="Vandamme P."/>
            <person name="Eisen J.A."/>
            <person name="Garrity G."/>
            <person name="Hugenholtz P."/>
            <person name="Kyrpides N.C."/>
        </authorList>
    </citation>
    <scope>NUCLEOTIDE SEQUENCE [LARGE SCALE GENOMIC DNA]</scope>
    <source>
        <strain evidence="3 5">CGMCC 1.5380</strain>
    </source>
</reference>
<dbReference type="InterPro" id="IPR047187">
    <property type="entry name" value="SF1_C_Upf1"/>
</dbReference>
<evidence type="ECO:0000313" key="2">
    <source>
        <dbReference type="EMBL" id="RDI49449.1"/>
    </source>
</evidence>
<dbReference type="OrthoDB" id="9757917at2"/>
<evidence type="ECO:0000313" key="3">
    <source>
        <dbReference type="EMBL" id="TWI43591.1"/>
    </source>
</evidence>
<accession>A0A562PGM1</accession>
<dbReference type="InterPro" id="IPR041679">
    <property type="entry name" value="DNA2/NAM7-like_C"/>
</dbReference>
<dbReference type="InterPro" id="IPR029063">
    <property type="entry name" value="SAM-dependent_MTases_sf"/>
</dbReference>
<evidence type="ECO:0000313" key="4">
    <source>
        <dbReference type="Proteomes" id="UP000254518"/>
    </source>
</evidence>
<dbReference type="EMBL" id="QQBA01000029">
    <property type="protein sequence ID" value="RDI49449.1"/>
    <property type="molecule type" value="Genomic_DNA"/>
</dbReference>